<evidence type="ECO:0008006" key="3">
    <source>
        <dbReference type="Google" id="ProtNLM"/>
    </source>
</evidence>
<accession>A0A084Y2D6</accession>
<dbReference type="SUPFAM" id="SSF47413">
    <property type="entry name" value="lambda repressor-like DNA-binding domains"/>
    <property type="match status" value="1"/>
</dbReference>
<dbReference type="GO" id="GO:0003677">
    <property type="term" value="F:DNA binding"/>
    <property type="evidence" value="ECO:0007669"/>
    <property type="project" value="InterPro"/>
</dbReference>
<dbReference type="STRING" id="1457154.CAPSK01_001735"/>
<comment type="caution">
    <text evidence="1">The sequence shown here is derived from an EMBL/GenBank/DDBJ whole genome shotgun (WGS) entry which is preliminary data.</text>
</comment>
<name>A0A084Y2D6_9PROT</name>
<dbReference type="RefSeq" id="WP_034924718.1">
    <property type="nucleotide sequence ID" value="NZ_JDSS02000019.1"/>
</dbReference>
<evidence type="ECO:0000313" key="1">
    <source>
        <dbReference type="EMBL" id="KFB68880.1"/>
    </source>
</evidence>
<dbReference type="Gene3D" id="1.10.260.40">
    <property type="entry name" value="lambda repressor-like DNA-binding domains"/>
    <property type="match status" value="1"/>
</dbReference>
<organism evidence="1 2">
    <name type="scientific">Candidatus Accumulibacter vicinus</name>
    <dbReference type="NCBI Taxonomy" id="2954382"/>
    <lineage>
        <taxon>Bacteria</taxon>
        <taxon>Pseudomonadati</taxon>
        <taxon>Pseudomonadota</taxon>
        <taxon>Betaproteobacteria</taxon>
        <taxon>Candidatus Accumulibacter</taxon>
    </lineage>
</organism>
<dbReference type="Proteomes" id="UP000019812">
    <property type="component" value="Unassembled WGS sequence"/>
</dbReference>
<dbReference type="EMBL" id="JDSS02000019">
    <property type="protein sequence ID" value="KFB68880.1"/>
    <property type="molecule type" value="Genomic_DNA"/>
</dbReference>
<dbReference type="AlphaFoldDB" id="A0A084Y2D6"/>
<sequence length="63" mass="6834">MDFKQVIEDLLAAGMTQAGIAKKVGLTPPSIVDLTSGRQKSVKWEVGDALIRLHCEKCKEAHA</sequence>
<gene>
    <name evidence="1" type="ORF">CAPSK01_001735</name>
</gene>
<dbReference type="InterPro" id="IPR010982">
    <property type="entry name" value="Lambda_DNA-bd_dom_sf"/>
</dbReference>
<proteinExistence type="predicted"/>
<protein>
    <recommendedName>
        <fullName evidence="3">HTH cro/C1-type domain-containing protein</fullName>
    </recommendedName>
</protein>
<reference evidence="1 2" key="1">
    <citation type="submission" date="2014-07" db="EMBL/GenBank/DDBJ databases">
        <title>Expanding our view of genomic diversity in Candidatus Accumulibacter clades.</title>
        <authorList>
            <person name="Skennerton C.T."/>
            <person name="Barr J.J."/>
            <person name="Slater F.R."/>
            <person name="Bond P.L."/>
            <person name="Tyson G.W."/>
        </authorList>
    </citation>
    <scope>NUCLEOTIDE SEQUENCE [LARGE SCALE GENOMIC DNA]</scope>
    <source>
        <strain evidence="2">SK-01</strain>
    </source>
</reference>
<evidence type="ECO:0000313" key="2">
    <source>
        <dbReference type="Proteomes" id="UP000019812"/>
    </source>
</evidence>